<protein>
    <submittedName>
        <fullName evidence="1">Uncharacterized protein</fullName>
    </submittedName>
</protein>
<name>X1TEJ7_9ZZZZ</name>
<dbReference type="AlphaFoldDB" id="X1TEJ7"/>
<evidence type="ECO:0000313" key="1">
    <source>
        <dbReference type="EMBL" id="GAJ03704.1"/>
    </source>
</evidence>
<comment type="caution">
    <text evidence="1">The sequence shown here is derived from an EMBL/GenBank/DDBJ whole genome shotgun (WGS) entry which is preliminary data.</text>
</comment>
<gene>
    <name evidence="1" type="ORF">S12H4_53596</name>
</gene>
<organism evidence="1">
    <name type="scientific">marine sediment metagenome</name>
    <dbReference type="NCBI Taxonomy" id="412755"/>
    <lineage>
        <taxon>unclassified sequences</taxon>
        <taxon>metagenomes</taxon>
        <taxon>ecological metagenomes</taxon>
    </lineage>
</organism>
<feature type="non-terminal residue" evidence="1">
    <location>
        <position position="1"/>
    </location>
</feature>
<proteinExistence type="predicted"/>
<dbReference type="EMBL" id="BARW01034148">
    <property type="protein sequence ID" value="GAJ03704.1"/>
    <property type="molecule type" value="Genomic_DNA"/>
</dbReference>
<reference evidence="1" key="1">
    <citation type="journal article" date="2014" name="Front. Microbiol.">
        <title>High frequency of phylogenetically diverse reductive dehalogenase-homologous genes in deep subseafloor sedimentary metagenomes.</title>
        <authorList>
            <person name="Kawai M."/>
            <person name="Futagami T."/>
            <person name="Toyoda A."/>
            <person name="Takaki Y."/>
            <person name="Nishi S."/>
            <person name="Hori S."/>
            <person name="Arai W."/>
            <person name="Tsubouchi T."/>
            <person name="Morono Y."/>
            <person name="Uchiyama I."/>
            <person name="Ito T."/>
            <person name="Fujiyama A."/>
            <person name="Inagaki F."/>
            <person name="Takami H."/>
        </authorList>
    </citation>
    <scope>NUCLEOTIDE SEQUENCE</scope>
    <source>
        <strain evidence="1">Expedition CK06-06</strain>
    </source>
</reference>
<sequence length="58" mass="6475">STLLENEKYSRLFNKLTVTKMLSDPTLDPKMKEVINEALHATSSDVAEKLLKNAGLID</sequence>
<accession>X1TEJ7</accession>